<evidence type="ECO:0000259" key="2">
    <source>
        <dbReference type="Pfam" id="PF01609"/>
    </source>
</evidence>
<proteinExistence type="predicted"/>
<protein>
    <submittedName>
        <fullName evidence="3">Transposase</fullName>
    </submittedName>
</protein>
<feature type="region of interest" description="Disordered" evidence="1">
    <location>
        <begin position="1"/>
        <end position="47"/>
    </location>
</feature>
<dbReference type="Pfam" id="PF01609">
    <property type="entry name" value="DDE_Tnp_1"/>
    <property type="match status" value="1"/>
</dbReference>
<feature type="domain" description="Transposase IS4-like" evidence="2">
    <location>
        <begin position="43"/>
        <end position="194"/>
    </location>
</feature>
<gene>
    <name evidence="3" type="ORF">FHS38_003487</name>
</gene>
<accession>A0A7W7PFQ5</accession>
<dbReference type="NCBIfam" id="NF033580">
    <property type="entry name" value="transpos_IS5_3"/>
    <property type="match status" value="1"/>
</dbReference>
<organism evidence="3 4">
    <name type="scientific">Streptomyces netropsis</name>
    <name type="common">Streptoverticillium netropsis</name>
    <dbReference type="NCBI Taxonomy" id="55404"/>
    <lineage>
        <taxon>Bacteria</taxon>
        <taxon>Bacillati</taxon>
        <taxon>Actinomycetota</taxon>
        <taxon>Actinomycetes</taxon>
        <taxon>Kitasatosporales</taxon>
        <taxon>Streptomycetaceae</taxon>
        <taxon>Streptomyces</taxon>
    </lineage>
</organism>
<dbReference type="GO" id="GO:0006313">
    <property type="term" value="P:DNA transposition"/>
    <property type="evidence" value="ECO:0007669"/>
    <property type="project" value="InterPro"/>
</dbReference>
<dbReference type="GO" id="GO:0004803">
    <property type="term" value="F:transposase activity"/>
    <property type="evidence" value="ECO:0007669"/>
    <property type="project" value="InterPro"/>
</dbReference>
<evidence type="ECO:0000256" key="1">
    <source>
        <dbReference type="SAM" id="MobiDB-lite"/>
    </source>
</evidence>
<dbReference type="GO" id="GO:0003677">
    <property type="term" value="F:DNA binding"/>
    <property type="evidence" value="ECO:0007669"/>
    <property type="project" value="InterPro"/>
</dbReference>
<reference evidence="3 4" key="1">
    <citation type="submission" date="2020-08" db="EMBL/GenBank/DDBJ databases">
        <title>Genomic Encyclopedia of Type Strains, Phase III (KMG-III): the genomes of soil and plant-associated and newly described type strains.</title>
        <authorList>
            <person name="Whitman W."/>
        </authorList>
    </citation>
    <scope>NUCLEOTIDE SEQUENCE [LARGE SCALE GENOMIC DNA]</scope>
    <source>
        <strain evidence="3 4">CECT 3265</strain>
    </source>
</reference>
<evidence type="ECO:0000313" key="3">
    <source>
        <dbReference type="EMBL" id="MBB4887433.1"/>
    </source>
</evidence>
<sequence length="203" mass="22753">MDRLRRLHDQPSPPACGRRPQKGASDEDEPEDPGRSQARQALGRSRGGLTTKVHLAVDGRGLPLSIVLTPGNVNDATAFGQILDSIRIPRAVTGRPRTTPARVLGDKAYSSRAIRHLLRRRGIVATIPERHDQIANRRRRGTYGGRPPAFDKDIYRNRNEVERCFARLKQFRAIATRFDKLADRYRAGIVVAALILWLREPVG</sequence>
<dbReference type="PANTHER" id="PTHR30007:SF1">
    <property type="entry name" value="BLR1914 PROTEIN"/>
    <property type="match status" value="1"/>
</dbReference>
<dbReference type="Proteomes" id="UP000556436">
    <property type="component" value="Unassembled WGS sequence"/>
</dbReference>
<comment type="caution">
    <text evidence="3">The sequence shown here is derived from an EMBL/GenBank/DDBJ whole genome shotgun (WGS) entry which is preliminary data.</text>
</comment>
<evidence type="ECO:0000313" key="4">
    <source>
        <dbReference type="Proteomes" id="UP000556436"/>
    </source>
</evidence>
<dbReference type="AlphaFoldDB" id="A0A7W7PFQ5"/>
<dbReference type="EMBL" id="JACHJG010000006">
    <property type="protein sequence ID" value="MBB4887433.1"/>
    <property type="molecule type" value="Genomic_DNA"/>
</dbReference>
<dbReference type="InterPro" id="IPR002559">
    <property type="entry name" value="Transposase_11"/>
</dbReference>
<dbReference type="PANTHER" id="PTHR30007">
    <property type="entry name" value="PHP DOMAIN PROTEIN"/>
    <property type="match status" value="1"/>
</dbReference>
<name>A0A7W7PFQ5_STRNE</name>
<keyword evidence="4" id="KW-1185">Reference proteome</keyword>